<dbReference type="InterPro" id="IPR050248">
    <property type="entry name" value="Polysacc_deacetylase_ArnD"/>
</dbReference>
<feature type="domain" description="NodB homology" evidence="1">
    <location>
        <begin position="126"/>
        <end position="302"/>
    </location>
</feature>
<reference evidence="3" key="2">
    <citation type="submission" date="2020-08" db="EMBL/GenBank/DDBJ databases">
        <title>The Agave Microbiome: Exploring the role of microbial communities in plant adaptations to desert environments.</title>
        <authorList>
            <person name="Partida-Martinez L.P."/>
        </authorList>
    </citation>
    <scope>NUCLEOTIDE SEQUENCE [LARGE SCALE GENOMIC DNA]</scope>
    <source>
        <strain evidence="3">AT2.8</strain>
    </source>
</reference>
<evidence type="ECO:0000313" key="2">
    <source>
        <dbReference type="EMBL" id="NYE05186.1"/>
    </source>
</evidence>
<accession>A0A852TBL7</accession>
<dbReference type="AlphaFoldDB" id="A0A852TBL7"/>
<dbReference type="PROSITE" id="PS51677">
    <property type="entry name" value="NODB"/>
    <property type="match status" value="1"/>
</dbReference>
<dbReference type="InterPro" id="IPR002509">
    <property type="entry name" value="NODB_dom"/>
</dbReference>
<comment type="caution">
    <text evidence="2">The sequence shown here is derived from an EMBL/GenBank/DDBJ whole genome shotgun (WGS) entry which is preliminary data.</text>
</comment>
<dbReference type="Gene3D" id="3.20.20.370">
    <property type="entry name" value="Glycoside hydrolase/deacetylase"/>
    <property type="match status" value="1"/>
</dbReference>
<dbReference type="GO" id="GO:0016020">
    <property type="term" value="C:membrane"/>
    <property type="evidence" value="ECO:0007669"/>
    <property type="project" value="TreeGrafter"/>
</dbReference>
<dbReference type="EMBL" id="JACCBX010000004">
    <property type="protein sequence ID" value="NYE05186.1"/>
    <property type="molecule type" value="Genomic_DNA"/>
</dbReference>
<evidence type="ECO:0000313" key="3">
    <source>
        <dbReference type="Proteomes" id="UP000548423"/>
    </source>
</evidence>
<dbReference type="Pfam" id="PF01522">
    <property type="entry name" value="Polysacc_deac_1"/>
    <property type="match status" value="1"/>
</dbReference>
<organism evidence="2 3">
    <name type="scientific">Neobacillus niacini</name>
    <dbReference type="NCBI Taxonomy" id="86668"/>
    <lineage>
        <taxon>Bacteria</taxon>
        <taxon>Bacillati</taxon>
        <taxon>Bacillota</taxon>
        <taxon>Bacilli</taxon>
        <taxon>Bacillales</taxon>
        <taxon>Bacillaceae</taxon>
        <taxon>Neobacillus</taxon>
    </lineage>
</organism>
<dbReference type="Proteomes" id="UP000548423">
    <property type="component" value="Unassembled WGS sequence"/>
</dbReference>
<dbReference type="GO" id="GO:0005975">
    <property type="term" value="P:carbohydrate metabolic process"/>
    <property type="evidence" value="ECO:0007669"/>
    <property type="project" value="InterPro"/>
</dbReference>
<dbReference type="InterPro" id="IPR014228">
    <property type="entry name" value="Spore_polysacc_deacetyl_YlxY"/>
</dbReference>
<dbReference type="CDD" id="cd10950">
    <property type="entry name" value="CE4_BsYlxY_like"/>
    <property type="match status" value="1"/>
</dbReference>
<dbReference type="PANTHER" id="PTHR10587">
    <property type="entry name" value="GLYCOSYL TRANSFERASE-RELATED"/>
    <property type="match status" value="1"/>
</dbReference>
<gene>
    <name evidence="2" type="ORF">F4694_001939</name>
</gene>
<dbReference type="NCBIfam" id="TIGR02873">
    <property type="entry name" value="spore_ylxY"/>
    <property type="match status" value="1"/>
</dbReference>
<sequence length="315" mass="35377">MKKLSLIALILFVAWFSVNNPLVNTYVASLKGNVVTVGKQENPLYQSIIKNASTYNIPPSNAKIDQVWKAIPGYNGLTVDIEASYKNMKKSGIFDEKKIVYKQTTPSVHLKDLPPSPIYRGHPDKPMVSFIINVAWGNEYLPEMLAALKKHQVKASFFLEGRWVKNNPDLAKMIVSAGHEVGNHSYTHPDMKRITAAQTREQLLKTNEVIEAATGNKSIWFAPPSGSYRDETVKIAAELKMKTVMWTVDTIDWQKPTPDQLINRVISKIDNGSMVLMHPTESTAKSLDRLITLIEEKSLKIGTVSDLMSEERILK</sequence>
<dbReference type="SUPFAM" id="SSF88713">
    <property type="entry name" value="Glycoside hydrolase/deacetylase"/>
    <property type="match status" value="1"/>
</dbReference>
<protein>
    <submittedName>
        <fullName evidence="2">Sporulation protein (Polysaccharide deacetylase family)</fullName>
    </submittedName>
</protein>
<dbReference type="PANTHER" id="PTHR10587:SF80">
    <property type="entry name" value="CHITOOLIGOSACCHARIDE DEACETYLASE"/>
    <property type="match status" value="1"/>
</dbReference>
<dbReference type="InterPro" id="IPR011330">
    <property type="entry name" value="Glyco_hydro/deAcase_b/a-brl"/>
</dbReference>
<dbReference type="GO" id="GO:0016810">
    <property type="term" value="F:hydrolase activity, acting on carbon-nitrogen (but not peptide) bonds"/>
    <property type="evidence" value="ECO:0007669"/>
    <property type="project" value="InterPro"/>
</dbReference>
<name>A0A852TBL7_9BACI</name>
<evidence type="ECO:0000259" key="1">
    <source>
        <dbReference type="PROSITE" id="PS51677"/>
    </source>
</evidence>
<proteinExistence type="predicted"/>
<reference evidence="3" key="1">
    <citation type="submission" date="2020-07" db="EMBL/GenBank/DDBJ databases">
        <authorList>
            <person name="Partida-Martinez L."/>
            <person name="Huntemann M."/>
            <person name="Clum A."/>
            <person name="Wang J."/>
            <person name="Palaniappan K."/>
            <person name="Ritter S."/>
            <person name="Chen I.-M."/>
            <person name="Stamatis D."/>
            <person name="Reddy T."/>
            <person name="O'Malley R."/>
            <person name="Daum C."/>
            <person name="Shapiro N."/>
            <person name="Ivanova N."/>
            <person name="Kyrpides N."/>
            <person name="Woyke T."/>
        </authorList>
    </citation>
    <scope>NUCLEOTIDE SEQUENCE [LARGE SCALE GENOMIC DNA]</scope>
    <source>
        <strain evidence="3">AT2.8</strain>
    </source>
</reference>